<gene>
    <name evidence="3" type="ORF">APZ42_001617</name>
</gene>
<feature type="non-terminal residue" evidence="3">
    <location>
        <position position="235"/>
    </location>
</feature>
<organism evidence="3 4">
    <name type="scientific">Daphnia magna</name>
    <dbReference type="NCBI Taxonomy" id="35525"/>
    <lineage>
        <taxon>Eukaryota</taxon>
        <taxon>Metazoa</taxon>
        <taxon>Ecdysozoa</taxon>
        <taxon>Arthropoda</taxon>
        <taxon>Crustacea</taxon>
        <taxon>Branchiopoda</taxon>
        <taxon>Diplostraca</taxon>
        <taxon>Cladocera</taxon>
        <taxon>Anomopoda</taxon>
        <taxon>Daphniidae</taxon>
        <taxon>Daphnia</taxon>
    </lineage>
</organism>
<keyword evidence="4" id="KW-1185">Reference proteome</keyword>
<dbReference type="Proteomes" id="UP000076858">
    <property type="component" value="Unassembled WGS sequence"/>
</dbReference>
<evidence type="ECO:0000313" key="3">
    <source>
        <dbReference type="EMBL" id="KZS01658.1"/>
    </source>
</evidence>
<dbReference type="OrthoDB" id="6348962at2759"/>
<feature type="non-terminal residue" evidence="3">
    <location>
        <position position="1"/>
    </location>
</feature>
<evidence type="ECO:0000256" key="1">
    <source>
        <dbReference type="SAM" id="MobiDB-lite"/>
    </source>
</evidence>
<dbReference type="InterPro" id="IPR045841">
    <property type="entry name" value="E3_UBR4_N"/>
</dbReference>
<accession>A0A164IV48</accession>
<evidence type="ECO:0000259" key="2">
    <source>
        <dbReference type="Pfam" id="PF19423"/>
    </source>
</evidence>
<feature type="domain" description="E3 ubiquitin-protein ligase UBR4 N-terminal" evidence="2">
    <location>
        <begin position="172"/>
        <end position="224"/>
    </location>
</feature>
<protein>
    <submittedName>
        <fullName evidence="3">Purity of essence protein</fullName>
    </submittedName>
</protein>
<dbReference type="Pfam" id="PF19423">
    <property type="entry name" value="E3_UBR4_N"/>
    <property type="match status" value="2"/>
</dbReference>
<sequence length="235" mass="26335">ECIRFLESCVDNPLTRHPLSRFYTFEEEVHSLWDIIFSTTTPELSSTYRKSVYSFINKLLKSSDTNDTDLDNLCLTLLNLERIDEDRLEAWIEFAILRHLTGQDDEESQQQQQPAGSSTPVVVRSDTAEEEKSATVAGGSGGKPGPQDGISLLQNLTQFAFRKGEAENFSRTLLKMLLKHLSPNSRGNVTPDLVLVMVTLAGVGQGSGHRDLYLAALDWLLKYQQVMPTESWIAL</sequence>
<proteinExistence type="predicted"/>
<dbReference type="AlphaFoldDB" id="A0A164IV48"/>
<dbReference type="EMBL" id="LRGB01006393">
    <property type="protein sequence ID" value="KZS01658.1"/>
    <property type="molecule type" value="Genomic_DNA"/>
</dbReference>
<reference evidence="3 4" key="1">
    <citation type="submission" date="2016-03" db="EMBL/GenBank/DDBJ databases">
        <title>EvidentialGene: Evidence-directed Construction of Genes on Genomes.</title>
        <authorList>
            <person name="Gilbert D.G."/>
            <person name="Choi J.-H."/>
            <person name="Mockaitis K."/>
            <person name="Colbourne J."/>
            <person name="Pfrender M."/>
        </authorList>
    </citation>
    <scope>NUCLEOTIDE SEQUENCE [LARGE SCALE GENOMIC DNA]</scope>
    <source>
        <strain evidence="3 4">Xinb3</strain>
        <tissue evidence="3">Complete organism</tissue>
    </source>
</reference>
<comment type="caution">
    <text evidence="3">The sequence shown here is derived from an EMBL/GenBank/DDBJ whole genome shotgun (WGS) entry which is preliminary data.</text>
</comment>
<feature type="domain" description="E3 ubiquitin-protein ligase UBR4 N-terminal" evidence="2">
    <location>
        <begin position="1"/>
        <end position="125"/>
    </location>
</feature>
<feature type="region of interest" description="Disordered" evidence="1">
    <location>
        <begin position="103"/>
        <end position="148"/>
    </location>
</feature>
<evidence type="ECO:0000313" key="4">
    <source>
        <dbReference type="Proteomes" id="UP000076858"/>
    </source>
</evidence>
<dbReference type="STRING" id="35525.A0A164IV48"/>
<name>A0A164IV48_9CRUS</name>